<evidence type="ECO:0000256" key="4">
    <source>
        <dbReference type="ARBA" id="ARBA00022989"/>
    </source>
</evidence>
<evidence type="ECO:0000256" key="5">
    <source>
        <dbReference type="ARBA" id="ARBA00023136"/>
    </source>
</evidence>
<proteinExistence type="predicted"/>
<gene>
    <name evidence="8" type="ORF">B9G39_08080</name>
</gene>
<feature type="transmembrane region" description="Helical" evidence="6">
    <location>
        <begin position="181"/>
        <end position="199"/>
    </location>
</feature>
<reference evidence="8 9" key="1">
    <citation type="submission" date="2017-04" db="EMBL/GenBank/DDBJ databases">
        <title>Draft genome sequence of Zooshikella ganghwensis VG4 isolated from Red Sea sediments.</title>
        <authorList>
            <person name="Rehman Z."/>
            <person name="Alam I."/>
            <person name="Kamau A."/>
            <person name="Bajic V."/>
            <person name="Leiknes T."/>
        </authorList>
    </citation>
    <scope>NUCLEOTIDE SEQUENCE [LARGE SCALE GENOMIC DNA]</scope>
    <source>
        <strain evidence="8 9">VG4</strain>
    </source>
</reference>
<keyword evidence="9" id="KW-1185">Reference proteome</keyword>
<dbReference type="GO" id="GO:0005886">
    <property type="term" value="C:plasma membrane"/>
    <property type="evidence" value="ECO:0007669"/>
    <property type="project" value="UniProtKB-SubCell"/>
</dbReference>
<dbReference type="SUPFAM" id="SSF103481">
    <property type="entry name" value="Multidrug resistance efflux transporter EmrE"/>
    <property type="match status" value="1"/>
</dbReference>
<feature type="transmembrane region" description="Helical" evidence="6">
    <location>
        <begin position="211"/>
        <end position="229"/>
    </location>
</feature>
<keyword evidence="5 6" id="KW-0472">Membrane</keyword>
<evidence type="ECO:0000256" key="2">
    <source>
        <dbReference type="ARBA" id="ARBA00022475"/>
    </source>
</evidence>
<evidence type="ECO:0000313" key="9">
    <source>
        <dbReference type="Proteomes" id="UP000257039"/>
    </source>
</evidence>
<feature type="domain" description="EamA" evidence="7">
    <location>
        <begin position="153"/>
        <end position="283"/>
    </location>
</feature>
<evidence type="ECO:0000256" key="3">
    <source>
        <dbReference type="ARBA" id="ARBA00022692"/>
    </source>
</evidence>
<sequence>MRNEITIGAGFSLYSSLMWGATGIWISYLSNLSLDTILFYRFLLSLLITSIIIYLTSQTLSLTKRAVCCGAALCCYYTFATTAFLLANMVDVALIISTTPVFIIGFEFFKGVKPSLNKCVGAISALLGSILVIVGSATIDQSAVNDDSHVLVGLLCALGAAITMAVFSLMSASKTVNATSVNFWSYLLGLGLLLSWSVSASELQSPDVHQAGLLFALVLFSTISAGMAYKYACQLAGPSTAAIVRLSTPMFAVLLSFILLDRGLSLTDFIGAPFILIGVYWVLQS</sequence>
<feature type="transmembrane region" description="Helical" evidence="6">
    <location>
        <begin position="266"/>
        <end position="283"/>
    </location>
</feature>
<dbReference type="AlphaFoldDB" id="A0A4P9VLH0"/>
<dbReference type="InterPro" id="IPR050638">
    <property type="entry name" value="AA-Vitamin_Transporters"/>
</dbReference>
<comment type="subcellular location">
    <subcellularLocation>
        <location evidence="1">Cell membrane</location>
        <topology evidence="1">Multi-pass membrane protein</topology>
    </subcellularLocation>
</comment>
<feature type="transmembrane region" description="Helical" evidence="6">
    <location>
        <begin position="151"/>
        <end position="169"/>
    </location>
</feature>
<dbReference type="InterPro" id="IPR000620">
    <property type="entry name" value="EamA_dom"/>
</dbReference>
<evidence type="ECO:0000256" key="1">
    <source>
        <dbReference type="ARBA" id="ARBA00004651"/>
    </source>
</evidence>
<evidence type="ECO:0000313" key="8">
    <source>
        <dbReference type="EMBL" id="RDH43399.1"/>
    </source>
</evidence>
<feature type="transmembrane region" description="Helical" evidence="6">
    <location>
        <begin position="121"/>
        <end position="139"/>
    </location>
</feature>
<dbReference type="RefSeq" id="WP_094786735.1">
    <property type="nucleotide sequence ID" value="NZ_NDXW01000001.1"/>
</dbReference>
<feature type="transmembrane region" description="Helical" evidence="6">
    <location>
        <begin position="241"/>
        <end position="260"/>
    </location>
</feature>
<keyword evidence="3 6" id="KW-0812">Transmembrane</keyword>
<accession>A0A4P9VLH0</accession>
<feature type="transmembrane region" description="Helical" evidence="6">
    <location>
        <begin position="38"/>
        <end position="55"/>
    </location>
</feature>
<protein>
    <recommendedName>
        <fullName evidence="7">EamA domain-containing protein</fullName>
    </recommendedName>
</protein>
<dbReference type="PANTHER" id="PTHR32322">
    <property type="entry name" value="INNER MEMBRANE TRANSPORTER"/>
    <property type="match status" value="1"/>
</dbReference>
<dbReference type="Pfam" id="PF00892">
    <property type="entry name" value="EamA"/>
    <property type="match status" value="2"/>
</dbReference>
<organism evidence="8 9">
    <name type="scientific">Zooshikella ganghwensis</name>
    <dbReference type="NCBI Taxonomy" id="202772"/>
    <lineage>
        <taxon>Bacteria</taxon>
        <taxon>Pseudomonadati</taxon>
        <taxon>Pseudomonadota</taxon>
        <taxon>Gammaproteobacteria</taxon>
        <taxon>Oceanospirillales</taxon>
        <taxon>Zooshikellaceae</taxon>
        <taxon>Zooshikella</taxon>
    </lineage>
</organism>
<keyword evidence="4 6" id="KW-1133">Transmembrane helix</keyword>
<dbReference type="PANTHER" id="PTHR32322:SF18">
    <property type="entry name" value="S-ADENOSYLMETHIONINE_S-ADENOSYLHOMOCYSTEINE TRANSPORTER"/>
    <property type="match status" value="1"/>
</dbReference>
<dbReference type="InterPro" id="IPR037185">
    <property type="entry name" value="EmrE-like"/>
</dbReference>
<feature type="transmembrane region" description="Helical" evidence="6">
    <location>
        <begin position="92"/>
        <end position="109"/>
    </location>
</feature>
<feature type="transmembrane region" description="Helical" evidence="6">
    <location>
        <begin position="7"/>
        <end position="26"/>
    </location>
</feature>
<name>A0A4P9VLH0_9GAMM</name>
<feature type="transmembrane region" description="Helical" evidence="6">
    <location>
        <begin position="67"/>
        <end position="86"/>
    </location>
</feature>
<keyword evidence="2" id="KW-1003">Cell membrane</keyword>
<dbReference type="EMBL" id="NDXW01000001">
    <property type="protein sequence ID" value="RDH43399.1"/>
    <property type="molecule type" value="Genomic_DNA"/>
</dbReference>
<dbReference type="Proteomes" id="UP000257039">
    <property type="component" value="Unassembled WGS sequence"/>
</dbReference>
<comment type="caution">
    <text evidence="8">The sequence shown here is derived from an EMBL/GenBank/DDBJ whole genome shotgun (WGS) entry which is preliminary data.</text>
</comment>
<feature type="domain" description="EamA" evidence="7">
    <location>
        <begin position="7"/>
        <end position="133"/>
    </location>
</feature>
<evidence type="ECO:0000256" key="6">
    <source>
        <dbReference type="SAM" id="Phobius"/>
    </source>
</evidence>
<evidence type="ECO:0000259" key="7">
    <source>
        <dbReference type="Pfam" id="PF00892"/>
    </source>
</evidence>